<organism evidence="3">
    <name type="scientific">Sesamum latifolium</name>
    <dbReference type="NCBI Taxonomy" id="2727402"/>
    <lineage>
        <taxon>Eukaryota</taxon>
        <taxon>Viridiplantae</taxon>
        <taxon>Streptophyta</taxon>
        <taxon>Embryophyta</taxon>
        <taxon>Tracheophyta</taxon>
        <taxon>Spermatophyta</taxon>
        <taxon>Magnoliopsida</taxon>
        <taxon>eudicotyledons</taxon>
        <taxon>Gunneridae</taxon>
        <taxon>Pentapetalae</taxon>
        <taxon>asterids</taxon>
        <taxon>lamiids</taxon>
        <taxon>Lamiales</taxon>
        <taxon>Pedaliaceae</taxon>
        <taxon>Sesamum</taxon>
    </lineage>
</organism>
<gene>
    <name evidence="3" type="ORF">Slati_1111100</name>
</gene>
<evidence type="ECO:0000256" key="1">
    <source>
        <dbReference type="SAM" id="MobiDB-lite"/>
    </source>
</evidence>
<evidence type="ECO:0000259" key="2">
    <source>
        <dbReference type="Pfam" id="PF07727"/>
    </source>
</evidence>
<feature type="region of interest" description="Disordered" evidence="1">
    <location>
        <begin position="27"/>
        <end position="86"/>
    </location>
</feature>
<comment type="caution">
    <text evidence="3">The sequence shown here is derived from an EMBL/GenBank/DDBJ whole genome shotgun (WGS) entry which is preliminary data.</text>
</comment>
<dbReference type="EMBL" id="JACGWN010000004">
    <property type="protein sequence ID" value="KAL0451330.1"/>
    <property type="molecule type" value="Genomic_DNA"/>
</dbReference>
<dbReference type="AlphaFoldDB" id="A0AAW2XB31"/>
<sequence length="206" mass="23575">MPDTPQQNGAAERRNRTLMDMEVFEEDQISSKTPEELIVYPGYPPSIIGKQSNQEQSPTKDNENAEPSTLNDQNLDENVEVRKSSRVKKSTISSDYIVYLQESDFDIGPENDPTSFSQAMSRENSNFWHGAMKEEIASMDKNQVWELTKLPEGAKLDGCKWVYKTKRDPSGRIERYKARLVAKGYTQKEGVDYRETFSPVSKKDSF</sequence>
<name>A0AAW2XB31_9LAMI</name>
<proteinExistence type="predicted"/>
<protein>
    <submittedName>
        <fullName evidence="3">Copia protein</fullName>
    </submittedName>
</protein>
<reference evidence="3" key="1">
    <citation type="submission" date="2020-06" db="EMBL/GenBank/DDBJ databases">
        <authorList>
            <person name="Li T."/>
            <person name="Hu X."/>
            <person name="Zhang T."/>
            <person name="Song X."/>
            <person name="Zhang H."/>
            <person name="Dai N."/>
            <person name="Sheng W."/>
            <person name="Hou X."/>
            <person name="Wei L."/>
        </authorList>
    </citation>
    <scope>NUCLEOTIDE SEQUENCE</scope>
    <source>
        <strain evidence="3">KEN1</strain>
        <tissue evidence="3">Leaf</tissue>
    </source>
</reference>
<feature type="region of interest" description="Disordered" evidence="1">
    <location>
        <begin position="1"/>
        <end position="20"/>
    </location>
</feature>
<feature type="compositionally biased region" description="Polar residues" evidence="1">
    <location>
        <begin position="64"/>
        <end position="73"/>
    </location>
</feature>
<dbReference type="Pfam" id="PF07727">
    <property type="entry name" value="RVT_2"/>
    <property type="match status" value="1"/>
</dbReference>
<accession>A0AAW2XB31</accession>
<dbReference type="InterPro" id="IPR013103">
    <property type="entry name" value="RVT_2"/>
</dbReference>
<reference evidence="3" key="2">
    <citation type="journal article" date="2024" name="Plant">
        <title>Genomic evolution and insights into agronomic trait innovations of Sesamum species.</title>
        <authorList>
            <person name="Miao H."/>
            <person name="Wang L."/>
            <person name="Qu L."/>
            <person name="Liu H."/>
            <person name="Sun Y."/>
            <person name="Le M."/>
            <person name="Wang Q."/>
            <person name="Wei S."/>
            <person name="Zheng Y."/>
            <person name="Lin W."/>
            <person name="Duan Y."/>
            <person name="Cao H."/>
            <person name="Xiong S."/>
            <person name="Wang X."/>
            <person name="Wei L."/>
            <person name="Li C."/>
            <person name="Ma Q."/>
            <person name="Ju M."/>
            <person name="Zhao R."/>
            <person name="Li G."/>
            <person name="Mu C."/>
            <person name="Tian Q."/>
            <person name="Mei H."/>
            <person name="Zhang T."/>
            <person name="Gao T."/>
            <person name="Zhang H."/>
        </authorList>
    </citation>
    <scope>NUCLEOTIDE SEQUENCE</scope>
    <source>
        <strain evidence="3">KEN1</strain>
    </source>
</reference>
<feature type="domain" description="Reverse transcriptase Ty1/copia-type" evidence="2">
    <location>
        <begin position="142"/>
        <end position="205"/>
    </location>
</feature>
<evidence type="ECO:0000313" key="3">
    <source>
        <dbReference type="EMBL" id="KAL0451330.1"/>
    </source>
</evidence>